<dbReference type="InterPro" id="IPR001737">
    <property type="entry name" value="KsgA/Erm"/>
</dbReference>
<feature type="binding site" evidence="5">
    <location>
        <position position="113"/>
    </location>
    <ligand>
        <name>S-adenosyl-L-methionine</name>
        <dbReference type="ChEBI" id="CHEBI:59789"/>
    </ligand>
</feature>
<dbReference type="PROSITE" id="PS01131">
    <property type="entry name" value="RRNA_A_DIMETH"/>
    <property type="match status" value="1"/>
</dbReference>
<keyword evidence="4 5" id="KW-0694">RNA-binding</keyword>
<dbReference type="EMBL" id="QLYX01000002">
    <property type="protein sequence ID" value="RAY16195.1"/>
    <property type="molecule type" value="Genomic_DNA"/>
</dbReference>
<feature type="binding site" evidence="5">
    <location>
        <position position="40"/>
    </location>
    <ligand>
        <name>S-adenosyl-L-methionine</name>
        <dbReference type="ChEBI" id="CHEBI:59789"/>
    </ligand>
</feature>
<feature type="binding site" evidence="5">
    <location>
        <position position="88"/>
    </location>
    <ligand>
        <name>S-adenosyl-L-methionine</name>
        <dbReference type="ChEBI" id="CHEBI:59789"/>
    </ligand>
</feature>
<dbReference type="RefSeq" id="WP_111863534.1">
    <property type="nucleotide sequence ID" value="NZ_QLYX01000002.1"/>
</dbReference>
<feature type="binding site" evidence="5">
    <location>
        <position position="129"/>
    </location>
    <ligand>
        <name>S-adenosyl-L-methionine</name>
        <dbReference type="ChEBI" id="CHEBI:59789"/>
    </ligand>
</feature>
<dbReference type="PANTHER" id="PTHR11727:SF7">
    <property type="entry name" value="DIMETHYLADENOSINE TRANSFERASE-RELATED"/>
    <property type="match status" value="1"/>
</dbReference>
<dbReference type="InterPro" id="IPR023165">
    <property type="entry name" value="rRNA_Ade_diMease-like_C"/>
</dbReference>
<dbReference type="SMART" id="SM00650">
    <property type="entry name" value="rADc"/>
    <property type="match status" value="1"/>
</dbReference>
<evidence type="ECO:0000256" key="2">
    <source>
        <dbReference type="ARBA" id="ARBA00022679"/>
    </source>
</evidence>
<evidence type="ECO:0000313" key="9">
    <source>
        <dbReference type="Proteomes" id="UP000251891"/>
    </source>
</evidence>
<evidence type="ECO:0000256" key="5">
    <source>
        <dbReference type="PROSITE-ProRule" id="PRU01026"/>
    </source>
</evidence>
<organism evidence="8 9">
    <name type="scientific">Actinomadura craniellae</name>
    <dbReference type="NCBI Taxonomy" id="2231787"/>
    <lineage>
        <taxon>Bacteria</taxon>
        <taxon>Bacillati</taxon>
        <taxon>Actinomycetota</taxon>
        <taxon>Actinomycetes</taxon>
        <taxon>Streptosporangiales</taxon>
        <taxon>Thermomonosporaceae</taxon>
        <taxon>Actinomadura</taxon>
    </lineage>
</organism>
<keyword evidence="3 5" id="KW-0949">S-adenosyl-L-methionine</keyword>
<keyword evidence="2 5" id="KW-0808">Transferase</keyword>
<evidence type="ECO:0000256" key="3">
    <source>
        <dbReference type="ARBA" id="ARBA00022691"/>
    </source>
</evidence>
<comment type="caution">
    <text evidence="8">The sequence shown here is derived from an EMBL/GenBank/DDBJ whole genome shotgun (WGS) entry which is preliminary data.</text>
</comment>
<evidence type="ECO:0000313" key="8">
    <source>
        <dbReference type="EMBL" id="RAY16195.1"/>
    </source>
</evidence>
<sequence>MTYNPRIQFGDHGHRNPGGAGRRGGGPPGRGRNRRALSQNFLHDRPTIQRIVRAARTGSGDLVVEVGGGEGGLTAALAARAGQVVSYEIDPVMAARQRARCRDLANVRCVLGDFLRSRPPGVPFAVVGNIPYSVTAKIVEWCLRAPRLTSATLVTQLEYARKRTGDYGRWSKVTVESWPRFDWELGGRIDRDKFRPVPGVDSAILRLERRGTCLLPDPALPDYRGFVEVGFGGVGGSLHASLRRAFPKGRVDAAFRATGLDRETAVGFVHPDQWLGLFRVVHGLPPDRA</sequence>
<dbReference type="NCBIfam" id="NF000337">
    <property type="entry name" value="erm_SHROVE"/>
    <property type="match status" value="1"/>
</dbReference>
<protein>
    <submittedName>
        <fullName evidence="8">rRNA (Adenine-N6)-methyltransferase</fullName>
    </submittedName>
</protein>
<feature type="region of interest" description="Disordered" evidence="6">
    <location>
        <begin position="1"/>
        <end position="32"/>
    </location>
</feature>
<accession>A0A365HAS2</accession>
<feature type="binding site" evidence="5">
    <location>
        <position position="42"/>
    </location>
    <ligand>
        <name>S-adenosyl-L-methionine</name>
        <dbReference type="ChEBI" id="CHEBI:59789"/>
    </ligand>
</feature>
<feature type="domain" description="Ribosomal RNA adenine methylase transferase N-terminal" evidence="7">
    <location>
        <begin position="47"/>
        <end position="211"/>
    </location>
</feature>
<dbReference type="NCBIfam" id="NF000499">
    <property type="entry name" value="Erm23S_rRNA_broad"/>
    <property type="match status" value="1"/>
</dbReference>
<dbReference type="SUPFAM" id="SSF53335">
    <property type="entry name" value="S-adenosyl-L-methionine-dependent methyltransferases"/>
    <property type="match status" value="1"/>
</dbReference>
<dbReference type="InterPro" id="IPR020598">
    <property type="entry name" value="rRNA_Ade_methylase_Trfase_N"/>
</dbReference>
<evidence type="ECO:0000256" key="4">
    <source>
        <dbReference type="ARBA" id="ARBA00022884"/>
    </source>
</evidence>
<dbReference type="Gene3D" id="3.40.50.150">
    <property type="entry name" value="Vaccinia Virus protein VP39"/>
    <property type="match status" value="1"/>
</dbReference>
<dbReference type="PROSITE" id="PS51689">
    <property type="entry name" value="SAM_RNA_A_N6_MT"/>
    <property type="match status" value="1"/>
</dbReference>
<dbReference type="Pfam" id="PF00398">
    <property type="entry name" value="RrnaAD"/>
    <property type="match status" value="1"/>
</dbReference>
<dbReference type="GO" id="GO:0003723">
    <property type="term" value="F:RNA binding"/>
    <property type="evidence" value="ECO:0007669"/>
    <property type="project" value="UniProtKB-UniRule"/>
</dbReference>
<dbReference type="InterPro" id="IPR020596">
    <property type="entry name" value="rRNA_Ade_Mease_Trfase_CS"/>
</dbReference>
<dbReference type="PANTHER" id="PTHR11727">
    <property type="entry name" value="DIMETHYLADENOSINE TRANSFERASE"/>
    <property type="match status" value="1"/>
</dbReference>
<feature type="binding site" evidence="5">
    <location>
        <position position="67"/>
    </location>
    <ligand>
        <name>S-adenosyl-L-methionine</name>
        <dbReference type="ChEBI" id="CHEBI:59789"/>
    </ligand>
</feature>
<gene>
    <name evidence="8" type="ORF">DPM19_04645</name>
</gene>
<keyword evidence="9" id="KW-1185">Reference proteome</keyword>
<dbReference type="AlphaFoldDB" id="A0A365HAS2"/>
<dbReference type="InterPro" id="IPR029063">
    <property type="entry name" value="SAM-dependent_MTases_sf"/>
</dbReference>
<dbReference type="GO" id="GO:0005829">
    <property type="term" value="C:cytosol"/>
    <property type="evidence" value="ECO:0007669"/>
    <property type="project" value="TreeGrafter"/>
</dbReference>
<dbReference type="OrthoDB" id="3616874at2"/>
<evidence type="ECO:0000256" key="6">
    <source>
        <dbReference type="SAM" id="MobiDB-lite"/>
    </source>
</evidence>
<proteinExistence type="inferred from homology"/>
<name>A0A365HAS2_9ACTN</name>
<keyword evidence="1 5" id="KW-0489">Methyltransferase</keyword>
<feature type="compositionally biased region" description="Gly residues" evidence="6">
    <location>
        <begin position="16"/>
        <end position="29"/>
    </location>
</feature>
<evidence type="ECO:0000256" key="1">
    <source>
        <dbReference type="ARBA" id="ARBA00022603"/>
    </source>
</evidence>
<reference evidence="8 9" key="1">
    <citation type="submission" date="2018-06" db="EMBL/GenBank/DDBJ databases">
        <title>Actinomadura craniellae sp. nov. isolated from marine sponge Craniella sp.</title>
        <authorList>
            <person name="Li L."/>
            <person name="Xu Q.H."/>
            <person name="Lin H.W."/>
            <person name="Lu Y.H."/>
        </authorList>
    </citation>
    <scope>NUCLEOTIDE SEQUENCE [LARGE SCALE GENOMIC DNA]</scope>
    <source>
        <strain evidence="8 9">LHW63021</strain>
    </source>
</reference>
<dbReference type="Gene3D" id="1.10.8.100">
    <property type="entry name" value="Ribosomal RNA adenine dimethylase-like, domain 2"/>
    <property type="match status" value="1"/>
</dbReference>
<evidence type="ECO:0000259" key="7">
    <source>
        <dbReference type="SMART" id="SM00650"/>
    </source>
</evidence>
<dbReference type="GO" id="GO:0000179">
    <property type="term" value="F:rRNA (adenine-N6,N6-)-dimethyltransferase activity"/>
    <property type="evidence" value="ECO:0007669"/>
    <property type="project" value="UniProtKB-UniRule"/>
</dbReference>
<dbReference type="Proteomes" id="UP000251891">
    <property type="component" value="Unassembled WGS sequence"/>
</dbReference>
<comment type="similarity">
    <text evidence="5">Belongs to the class I-like SAM-binding methyltransferase superfamily. rRNA adenine N(6)-methyltransferase family.</text>
</comment>